<dbReference type="Pfam" id="PF14912">
    <property type="entry name" value="THEG"/>
    <property type="match status" value="3"/>
</dbReference>
<evidence type="ECO:0000313" key="4">
    <source>
        <dbReference type="Proteomes" id="UP001432146"/>
    </source>
</evidence>
<feature type="compositionally biased region" description="Basic and acidic residues" evidence="2">
    <location>
        <begin position="8"/>
        <end position="28"/>
    </location>
</feature>
<feature type="region of interest" description="Disordered" evidence="2">
    <location>
        <begin position="1"/>
        <end position="42"/>
    </location>
</feature>
<sequence>MAPKMKKPAKDMIGRRGQSMKETKEPAKPPRAAAGRLRKVERPKLKAKRVRRKLKGWLATPADWTRFNAWAKINALPKKYPEPEPIVRPSRPLSQLKKRIKMLAKPKERPDESIHCKLDLTISKMALKAIPSRRTILLSLPKIRLVDFGRIYYQVSPAALKYQPTQRIIELSMPRVFIKEDYEPSRLQVYEKRVLDEERLGKLALAKKLLDHSEQLTKEELEELFTPYGVKKTAVLYKITPWTSFLAMPSYRMIKDRKDEQAKTFKKKIIEEEEKRGKKAFAEYKRRKKEKRRGKKRSRKIIEAEEEVHKTEEEERKAKRRKLEKYAWRVAPYPCIDIPIPIKTATLKAEASPRTIELAKARERKYKIFKTDPFTIKKGALEATATERIESLAKPKSPRNLIERKPPREKDKYGRPIFKMPIYGKVLPKMKPYKMGDCPEPKKEKPPAKKRPIDSIIYEATYDPCIYPDLAKRQKIERKRAEKLLKKKPRRKKKSERPEYRGPAEAEDKKEEVKEKETGEIVDKTETELTEVTEKTEVTEETEVTEGTDVTEVTDEPEEE</sequence>
<evidence type="ECO:0000313" key="3">
    <source>
        <dbReference type="EMBL" id="KAK9296256.1"/>
    </source>
</evidence>
<dbReference type="PANTHER" id="PTHR15901">
    <property type="entry name" value="TESTICULAR HAPLOID EXPRESSED GENE PROTEIN"/>
    <property type="match status" value="1"/>
</dbReference>
<proteinExistence type="predicted"/>
<feature type="region of interest" description="Disordered" evidence="2">
    <location>
        <begin position="391"/>
        <end position="414"/>
    </location>
</feature>
<feature type="compositionally biased region" description="Basic and acidic residues" evidence="2">
    <location>
        <begin position="496"/>
        <end position="538"/>
    </location>
</feature>
<feature type="region of interest" description="Disordered" evidence="2">
    <location>
        <begin position="430"/>
        <end position="454"/>
    </location>
</feature>
<protein>
    <submittedName>
        <fullName evidence="3">Uncharacterized protein</fullName>
    </submittedName>
</protein>
<keyword evidence="4" id="KW-1185">Reference proteome</keyword>
<dbReference type="InterPro" id="IPR042401">
    <property type="entry name" value="SPMAP2-like"/>
</dbReference>
<organism evidence="3 4">
    <name type="scientific">Tetragonisca angustula</name>
    <dbReference type="NCBI Taxonomy" id="166442"/>
    <lineage>
        <taxon>Eukaryota</taxon>
        <taxon>Metazoa</taxon>
        <taxon>Ecdysozoa</taxon>
        <taxon>Arthropoda</taxon>
        <taxon>Hexapoda</taxon>
        <taxon>Insecta</taxon>
        <taxon>Pterygota</taxon>
        <taxon>Neoptera</taxon>
        <taxon>Endopterygota</taxon>
        <taxon>Hymenoptera</taxon>
        <taxon>Apocrita</taxon>
        <taxon>Aculeata</taxon>
        <taxon>Apoidea</taxon>
        <taxon>Anthophila</taxon>
        <taxon>Apidae</taxon>
        <taxon>Tetragonisca</taxon>
    </lineage>
</organism>
<feature type="region of interest" description="Disordered" evidence="2">
    <location>
        <begin position="478"/>
        <end position="560"/>
    </location>
</feature>
<comment type="caution">
    <text evidence="3">The sequence shown here is derived from an EMBL/GenBank/DDBJ whole genome shotgun (WGS) entry which is preliminary data.</text>
</comment>
<feature type="compositionally biased region" description="Basic and acidic residues" evidence="2">
    <location>
        <begin position="437"/>
        <end position="453"/>
    </location>
</feature>
<keyword evidence="1" id="KW-0677">Repeat</keyword>
<evidence type="ECO:0000256" key="2">
    <source>
        <dbReference type="SAM" id="MobiDB-lite"/>
    </source>
</evidence>
<feature type="compositionally biased region" description="Basic and acidic residues" evidence="2">
    <location>
        <begin position="401"/>
        <end position="414"/>
    </location>
</feature>
<dbReference type="SMART" id="SM00705">
    <property type="entry name" value="THEG"/>
    <property type="match status" value="5"/>
</dbReference>
<dbReference type="InterPro" id="IPR006623">
    <property type="entry name" value="THEG"/>
</dbReference>
<reference evidence="3 4" key="1">
    <citation type="submission" date="2024-05" db="EMBL/GenBank/DDBJ databases">
        <title>The nuclear and mitochondrial genome assemblies of Tetragonisca angustula (Apidae: Meliponini), a tiny yet remarkable pollinator in the Neotropics.</title>
        <authorList>
            <person name="Ferrari R."/>
            <person name="Ricardo P.C."/>
            <person name="Dias F.C."/>
            <person name="Araujo N.S."/>
            <person name="Soares D.O."/>
            <person name="Zhou Q.-S."/>
            <person name="Zhu C.-D."/>
            <person name="Coutinho L."/>
            <person name="Airas M.C."/>
            <person name="Batista T.M."/>
        </authorList>
    </citation>
    <scope>NUCLEOTIDE SEQUENCE [LARGE SCALE GENOMIC DNA]</scope>
    <source>
        <strain evidence="3">ASF017062</strain>
        <tissue evidence="3">Abdomen</tissue>
    </source>
</reference>
<feature type="compositionally biased region" description="Basic residues" evidence="2">
    <location>
        <begin position="485"/>
        <end position="495"/>
    </location>
</feature>
<dbReference type="PANTHER" id="PTHR15901:SF16">
    <property type="entry name" value="TESTICULAR HAPLOID EXPRESSED GENE PROTEIN"/>
    <property type="match status" value="1"/>
</dbReference>
<gene>
    <name evidence="3" type="ORF">QLX08_009680</name>
</gene>
<evidence type="ECO:0000256" key="1">
    <source>
        <dbReference type="ARBA" id="ARBA00022737"/>
    </source>
</evidence>
<dbReference type="AlphaFoldDB" id="A0AAW0ZF84"/>
<accession>A0AAW0ZF84</accession>
<dbReference type="Proteomes" id="UP001432146">
    <property type="component" value="Unassembled WGS sequence"/>
</dbReference>
<dbReference type="EMBL" id="JAWNGG020000218">
    <property type="protein sequence ID" value="KAK9296256.1"/>
    <property type="molecule type" value="Genomic_DNA"/>
</dbReference>
<name>A0AAW0ZF84_9HYME</name>